<name>A0A017H329_9FUSO</name>
<comment type="caution">
    <text evidence="5">The sequence shown here is derived from an EMBL/GenBank/DDBJ whole genome shotgun (WGS) entry which is preliminary data.</text>
</comment>
<dbReference type="PATRIC" id="fig|1226633.4.peg.2120"/>
<comment type="catalytic activity">
    <reaction evidence="3 4">
        <text>holo-[ACP] + malonyl-CoA = malonyl-[ACP] + CoA</text>
        <dbReference type="Rhea" id="RHEA:41792"/>
        <dbReference type="Rhea" id="RHEA-COMP:9623"/>
        <dbReference type="Rhea" id="RHEA-COMP:9685"/>
        <dbReference type="ChEBI" id="CHEBI:57287"/>
        <dbReference type="ChEBI" id="CHEBI:57384"/>
        <dbReference type="ChEBI" id="CHEBI:64479"/>
        <dbReference type="ChEBI" id="CHEBI:78449"/>
        <dbReference type="EC" id="2.3.1.39"/>
    </reaction>
</comment>
<dbReference type="SMART" id="SM00827">
    <property type="entry name" value="PKS_AT"/>
    <property type="match status" value="1"/>
</dbReference>
<dbReference type="InterPro" id="IPR014043">
    <property type="entry name" value="Acyl_transferase_dom"/>
</dbReference>
<dbReference type="PIRSF" id="PIRSF000446">
    <property type="entry name" value="Mct"/>
    <property type="match status" value="1"/>
</dbReference>
<dbReference type="InterPro" id="IPR001227">
    <property type="entry name" value="Ac_transferase_dom_sf"/>
</dbReference>
<dbReference type="GO" id="GO:0004314">
    <property type="term" value="F:[acyl-carrier-protein] S-malonyltransferase activity"/>
    <property type="evidence" value="ECO:0007669"/>
    <property type="project" value="UniProtKB-EC"/>
</dbReference>
<dbReference type="OrthoDB" id="9805460at2"/>
<evidence type="ECO:0000256" key="4">
    <source>
        <dbReference type="PIRNR" id="PIRNR000446"/>
    </source>
</evidence>
<evidence type="ECO:0000313" key="6">
    <source>
        <dbReference type="Proteomes" id="UP000031184"/>
    </source>
</evidence>
<accession>A0A017H329</accession>
<dbReference type="InterPro" id="IPR004410">
    <property type="entry name" value="Malonyl_CoA-ACP_transAc_FabD"/>
</dbReference>
<sequence>MGKVAFVFPGQGTQYVGMGKDLYEKSPKAKEVMDTMFQSLDFDLKSIMFEGTAEDLKQTKYTQPAIVAFSLTLLELVKEKGIKADYVAGHSVGEYAAYGAAGMLSLEEAIRLTAARGQIMNDVSEKVRGTMAAVLGMSAEKIQEVLSRVEGVVEAVNFNEPNQTVIAGEKAAVEAACLALKEAGARRALPLAVSGPFHSSLMKEAGEKLKEEAEKYHFSMTDIGLVANTTAEVLTSVEEVKDEIYHQSFGPVYWVKTIEYLAATGVDTIYEIGPGKVLSGLIKKINREITVKNIETLEEIENLM</sequence>
<evidence type="ECO:0000256" key="3">
    <source>
        <dbReference type="ARBA" id="ARBA00048462"/>
    </source>
</evidence>
<evidence type="ECO:0000256" key="2">
    <source>
        <dbReference type="ARBA" id="ARBA00023315"/>
    </source>
</evidence>
<keyword evidence="2 4" id="KW-0012">Acyltransferase</keyword>
<dbReference type="SUPFAM" id="SSF55048">
    <property type="entry name" value="Probable ACP-binding domain of malonyl-CoA ACP transacylase"/>
    <property type="match status" value="1"/>
</dbReference>
<dbReference type="PANTHER" id="PTHR42681">
    <property type="entry name" value="MALONYL-COA-ACYL CARRIER PROTEIN TRANSACYLASE, MITOCHONDRIAL"/>
    <property type="match status" value="1"/>
</dbReference>
<dbReference type="InterPro" id="IPR024925">
    <property type="entry name" value="Malonyl_CoA-ACP_transAc"/>
</dbReference>
<dbReference type="GO" id="GO:0005829">
    <property type="term" value="C:cytosol"/>
    <property type="evidence" value="ECO:0007669"/>
    <property type="project" value="TreeGrafter"/>
</dbReference>
<proteinExistence type="inferred from homology"/>
<dbReference type="InterPro" id="IPR016035">
    <property type="entry name" value="Acyl_Trfase/lysoPLipase"/>
</dbReference>
<dbReference type="SUPFAM" id="SSF52151">
    <property type="entry name" value="FabD/lysophospholipase-like"/>
    <property type="match status" value="1"/>
</dbReference>
<dbReference type="InterPro" id="IPR050858">
    <property type="entry name" value="Mal-CoA-ACP_Trans/PKS_FabD"/>
</dbReference>
<dbReference type="GO" id="GO:0006633">
    <property type="term" value="P:fatty acid biosynthetic process"/>
    <property type="evidence" value="ECO:0007669"/>
    <property type="project" value="TreeGrafter"/>
</dbReference>
<comment type="similarity">
    <text evidence="4">Belongs to the fabD family.</text>
</comment>
<dbReference type="Pfam" id="PF00698">
    <property type="entry name" value="Acyl_transf_1"/>
    <property type="match status" value="1"/>
</dbReference>
<dbReference type="Proteomes" id="UP000031184">
    <property type="component" value="Unassembled WGS sequence"/>
</dbReference>
<dbReference type="PANTHER" id="PTHR42681:SF1">
    <property type="entry name" value="MALONYL-COA-ACYL CARRIER PROTEIN TRANSACYLASE, MITOCHONDRIAL"/>
    <property type="match status" value="1"/>
</dbReference>
<dbReference type="Gene3D" id="3.40.366.10">
    <property type="entry name" value="Malonyl-Coenzyme A Acyl Carrier Protein, domain 2"/>
    <property type="match status" value="1"/>
</dbReference>
<protein>
    <recommendedName>
        <fullName evidence="4">Malonyl CoA-acyl carrier protein transacylase</fullName>
        <ecNumber evidence="4">2.3.1.39</ecNumber>
    </recommendedName>
</protein>
<dbReference type="EMBL" id="AUZI01000026">
    <property type="protein sequence ID" value="KID48357.1"/>
    <property type="molecule type" value="Genomic_DNA"/>
</dbReference>
<organism evidence="5 6">
    <name type="scientific">Fusobacterium necrophorum subsp. funduliforme B35</name>
    <dbReference type="NCBI Taxonomy" id="1226633"/>
    <lineage>
        <taxon>Bacteria</taxon>
        <taxon>Fusobacteriati</taxon>
        <taxon>Fusobacteriota</taxon>
        <taxon>Fusobacteriia</taxon>
        <taxon>Fusobacteriales</taxon>
        <taxon>Fusobacteriaceae</taxon>
        <taxon>Fusobacterium</taxon>
    </lineage>
</organism>
<evidence type="ECO:0000256" key="1">
    <source>
        <dbReference type="ARBA" id="ARBA00022679"/>
    </source>
</evidence>
<dbReference type="EC" id="2.3.1.39" evidence="4"/>
<reference evidence="5 6" key="1">
    <citation type="submission" date="2013-08" db="EMBL/GenBank/DDBJ databases">
        <title>An opportunistic ruminal bacterium that causes liver abscesses in cattle.</title>
        <authorList>
            <person name="Benahmed F.H."/>
            <person name="Rasmussen M."/>
            <person name="Harbottle H."/>
            <person name="Soppet D."/>
            <person name="Nagaraja T.G."/>
            <person name="Davidson M."/>
        </authorList>
    </citation>
    <scope>NUCLEOTIDE SEQUENCE [LARGE SCALE GENOMIC DNA]</scope>
    <source>
        <strain evidence="5 6">B35</strain>
    </source>
</reference>
<dbReference type="NCBIfam" id="TIGR00128">
    <property type="entry name" value="fabD"/>
    <property type="match status" value="1"/>
</dbReference>
<keyword evidence="1 4" id="KW-0808">Transferase</keyword>
<dbReference type="InterPro" id="IPR016036">
    <property type="entry name" value="Malonyl_transacylase_ACP-bd"/>
</dbReference>
<evidence type="ECO:0000313" key="5">
    <source>
        <dbReference type="EMBL" id="KID48357.1"/>
    </source>
</evidence>
<dbReference type="FunFam" id="3.30.70.250:FF:000001">
    <property type="entry name" value="Malonyl CoA-acyl carrier protein transacylase"/>
    <property type="match status" value="1"/>
</dbReference>
<dbReference type="RefSeq" id="WP_005958428.1">
    <property type="nucleotide sequence ID" value="NZ_AOJP01000012.1"/>
</dbReference>
<dbReference type="Gene3D" id="3.30.70.250">
    <property type="entry name" value="Malonyl-CoA ACP transacylase, ACP-binding"/>
    <property type="match status" value="1"/>
</dbReference>
<gene>
    <name evidence="5" type="ORF">C095_10450</name>
</gene>
<dbReference type="AlphaFoldDB" id="A0A017H329"/>